<dbReference type="SFLD" id="SFLDS00019">
    <property type="entry name" value="Glutathione_Transferase_(cytos"/>
    <property type="match status" value="1"/>
</dbReference>
<evidence type="ECO:0000259" key="1">
    <source>
        <dbReference type="PROSITE" id="PS50404"/>
    </source>
</evidence>
<evidence type="ECO:0000313" key="3">
    <source>
        <dbReference type="Proteomes" id="UP000554837"/>
    </source>
</evidence>
<accession>A0A840RYS9</accession>
<dbReference type="PANTHER" id="PTHR42673">
    <property type="entry name" value="MALEYLACETOACETATE ISOMERASE"/>
    <property type="match status" value="1"/>
</dbReference>
<protein>
    <submittedName>
        <fullName evidence="2">Glutathione S-transferase</fullName>
        <ecNumber evidence="2">2.5.1.18</ecNumber>
    </submittedName>
</protein>
<dbReference type="GO" id="GO:0016034">
    <property type="term" value="F:maleylacetoacetate isomerase activity"/>
    <property type="evidence" value="ECO:0007669"/>
    <property type="project" value="TreeGrafter"/>
</dbReference>
<sequence>MQLVIGNKNYSSWSMRPWVLMKHFDLPFDEVMLRFDFGPGSQFSSAAVRFSPTARVPVLVEDDGFTTWDSLAIVERLAELFPQHAIWPRDPRQRAQARSMAATMHSGFGDLRRLCPMNIDCDLQAVGRRLLASEPNLFADLTRLEALWEPALQAHGGPYLFGREFSAVDAYFAPVAMRVLRYGLPLGPEAASYVGALEANEAVRAWVAGAMDEKCFVVEDEPYRSGASEAPR</sequence>
<keyword evidence="2" id="KW-0808">Transferase</keyword>
<proteinExistence type="predicted"/>
<reference evidence="2 3" key="1">
    <citation type="submission" date="2020-08" db="EMBL/GenBank/DDBJ databases">
        <title>Genomic Encyclopedia of Type Strains, Phase IV (KMG-IV): sequencing the most valuable type-strain genomes for metagenomic binning, comparative biology and taxonomic classification.</title>
        <authorList>
            <person name="Goeker M."/>
        </authorList>
    </citation>
    <scope>NUCLEOTIDE SEQUENCE [LARGE SCALE GENOMIC DNA]</scope>
    <source>
        <strain evidence="2 3">DSM 23958</strain>
    </source>
</reference>
<dbReference type="PROSITE" id="PS50404">
    <property type="entry name" value="GST_NTER"/>
    <property type="match status" value="1"/>
</dbReference>
<name>A0A840RYS9_9BURK</name>
<dbReference type="InterPro" id="IPR004045">
    <property type="entry name" value="Glutathione_S-Trfase_N"/>
</dbReference>
<dbReference type="InterPro" id="IPR036282">
    <property type="entry name" value="Glutathione-S-Trfase_C_sf"/>
</dbReference>
<dbReference type="Proteomes" id="UP000554837">
    <property type="component" value="Unassembled WGS sequence"/>
</dbReference>
<dbReference type="EMBL" id="JACHHO010000001">
    <property type="protein sequence ID" value="MBB5203125.1"/>
    <property type="molecule type" value="Genomic_DNA"/>
</dbReference>
<evidence type="ECO:0000313" key="2">
    <source>
        <dbReference type="EMBL" id="MBB5203125.1"/>
    </source>
</evidence>
<dbReference type="Gene3D" id="3.40.30.10">
    <property type="entry name" value="Glutaredoxin"/>
    <property type="match status" value="1"/>
</dbReference>
<dbReference type="Pfam" id="PF13409">
    <property type="entry name" value="GST_N_2"/>
    <property type="match status" value="1"/>
</dbReference>
<dbReference type="EC" id="2.5.1.18" evidence="2"/>
<dbReference type="OrthoDB" id="9799538at2"/>
<dbReference type="SUPFAM" id="SSF52833">
    <property type="entry name" value="Thioredoxin-like"/>
    <property type="match status" value="1"/>
</dbReference>
<dbReference type="Pfam" id="PF13410">
    <property type="entry name" value="GST_C_2"/>
    <property type="match status" value="1"/>
</dbReference>
<dbReference type="PANTHER" id="PTHR42673:SF4">
    <property type="entry name" value="MALEYLACETOACETATE ISOMERASE"/>
    <property type="match status" value="1"/>
</dbReference>
<dbReference type="CDD" id="cd03043">
    <property type="entry name" value="GST_N_1"/>
    <property type="match status" value="1"/>
</dbReference>
<gene>
    <name evidence="2" type="ORF">HNQ51_000418</name>
</gene>
<dbReference type="InterPro" id="IPR040079">
    <property type="entry name" value="Glutathione_S-Trfase"/>
</dbReference>
<dbReference type="GO" id="GO:0006749">
    <property type="term" value="P:glutathione metabolic process"/>
    <property type="evidence" value="ECO:0007669"/>
    <property type="project" value="TreeGrafter"/>
</dbReference>
<dbReference type="GO" id="GO:0006559">
    <property type="term" value="P:L-phenylalanine catabolic process"/>
    <property type="evidence" value="ECO:0007669"/>
    <property type="project" value="TreeGrafter"/>
</dbReference>
<dbReference type="CDD" id="cd03194">
    <property type="entry name" value="GST_C_3"/>
    <property type="match status" value="1"/>
</dbReference>
<dbReference type="AlphaFoldDB" id="A0A840RYS9"/>
<dbReference type="InterPro" id="IPR036249">
    <property type="entry name" value="Thioredoxin-like_sf"/>
</dbReference>
<dbReference type="SUPFAM" id="SSF47616">
    <property type="entry name" value="GST C-terminal domain-like"/>
    <property type="match status" value="1"/>
</dbReference>
<feature type="domain" description="GST N-terminal" evidence="1">
    <location>
        <begin position="1"/>
        <end position="85"/>
    </location>
</feature>
<organism evidence="2 3">
    <name type="scientific">Inhella inkyongensis</name>
    <dbReference type="NCBI Taxonomy" id="392593"/>
    <lineage>
        <taxon>Bacteria</taxon>
        <taxon>Pseudomonadati</taxon>
        <taxon>Pseudomonadota</taxon>
        <taxon>Betaproteobacteria</taxon>
        <taxon>Burkholderiales</taxon>
        <taxon>Sphaerotilaceae</taxon>
        <taxon>Inhella</taxon>
    </lineage>
</organism>
<comment type="caution">
    <text evidence="2">The sequence shown here is derived from an EMBL/GenBank/DDBJ whole genome shotgun (WGS) entry which is preliminary data.</text>
</comment>
<dbReference type="RefSeq" id="WP_138857799.1">
    <property type="nucleotide sequence ID" value="NZ_CP040709.1"/>
</dbReference>
<dbReference type="Gene3D" id="1.20.1050.10">
    <property type="match status" value="1"/>
</dbReference>
<keyword evidence="3" id="KW-1185">Reference proteome</keyword>
<dbReference type="GO" id="GO:0004364">
    <property type="term" value="F:glutathione transferase activity"/>
    <property type="evidence" value="ECO:0007669"/>
    <property type="project" value="UniProtKB-EC"/>
</dbReference>